<evidence type="ECO:0000259" key="16">
    <source>
        <dbReference type="PROSITE" id="PS52039"/>
    </source>
</evidence>
<evidence type="ECO:0000256" key="5">
    <source>
        <dbReference type="ARBA" id="ARBA00022771"/>
    </source>
</evidence>
<dbReference type="Proteomes" id="UP000229674">
    <property type="component" value="Unassembled WGS sequence"/>
</dbReference>
<dbReference type="GO" id="GO:0003917">
    <property type="term" value="F:DNA topoisomerase type I (single strand cut, ATP-independent) activity"/>
    <property type="evidence" value="ECO:0007669"/>
    <property type="project" value="UniProtKB-EC"/>
</dbReference>
<accession>A0A2M8G0Y9</accession>
<evidence type="ECO:0000313" key="18">
    <source>
        <dbReference type="Proteomes" id="UP000229674"/>
    </source>
</evidence>
<dbReference type="InterPro" id="IPR023406">
    <property type="entry name" value="Topo_IA_AS"/>
</dbReference>
<dbReference type="GO" id="GO:0006265">
    <property type="term" value="P:DNA topological change"/>
    <property type="evidence" value="ECO:0007669"/>
    <property type="project" value="InterPro"/>
</dbReference>
<dbReference type="InterPro" id="IPR013497">
    <property type="entry name" value="Topo_IA_cen"/>
</dbReference>
<feature type="domain" description="Topo IA-type catalytic" evidence="16">
    <location>
        <begin position="132"/>
        <end position="559"/>
    </location>
</feature>
<evidence type="ECO:0000256" key="12">
    <source>
        <dbReference type="ARBA" id="ARBA00031985"/>
    </source>
</evidence>
<dbReference type="Pfam" id="PF01751">
    <property type="entry name" value="Toprim"/>
    <property type="match status" value="1"/>
</dbReference>
<dbReference type="InterPro" id="IPR013498">
    <property type="entry name" value="Topo_IA_Znf"/>
</dbReference>
<dbReference type="PROSITE" id="PS00396">
    <property type="entry name" value="TOPO_IA_1"/>
    <property type="match status" value="1"/>
</dbReference>
<evidence type="ECO:0000256" key="6">
    <source>
        <dbReference type="ARBA" id="ARBA00022833"/>
    </source>
</evidence>
<dbReference type="InterPro" id="IPR013824">
    <property type="entry name" value="Topo_IA_cen_sub1"/>
</dbReference>
<dbReference type="GO" id="GO:0008270">
    <property type="term" value="F:zinc ion binding"/>
    <property type="evidence" value="ECO:0007669"/>
    <property type="project" value="UniProtKB-KW"/>
</dbReference>
<reference evidence="18" key="1">
    <citation type="submission" date="2017-09" db="EMBL/GenBank/DDBJ databases">
        <title>Depth-based differentiation of microbial function through sediment-hosted aquifers and enrichment of novel symbionts in the deep terrestrial subsurface.</title>
        <authorList>
            <person name="Probst A.J."/>
            <person name="Ladd B."/>
            <person name="Jarett J.K."/>
            <person name="Geller-Mcgrath D.E."/>
            <person name="Sieber C.M.K."/>
            <person name="Emerson J.B."/>
            <person name="Anantharaman K."/>
            <person name="Thomas B.C."/>
            <person name="Malmstrom R."/>
            <person name="Stieglmeier M."/>
            <person name="Klingl A."/>
            <person name="Woyke T."/>
            <person name="Ryan C.M."/>
            <person name="Banfield J.F."/>
        </authorList>
    </citation>
    <scope>NUCLEOTIDE SEQUENCE [LARGE SCALE GENOMIC DNA]</scope>
</reference>
<dbReference type="InterPro" id="IPR003602">
    <property type="entry name" value="Topo_IA_DNA-bd_dom"/>
</dbReference>
<dbReference type="GO" id="GO:0005694">
    <property type="term" value="C:chromosome"/>
    <property type="evidence" value="ECO:0007669"/>
    <property type="project" value="InterPro"/>
</dbReference>
<evidence type="ECO:0000256" key="13">
    <source>
        <dbReference type="ARBA" id="ARBA00032235"/>
    </source>
</evidence>
<dbReference type="SUPFAM" id="SSF57783">
    <property type="entry name" value="Zinc beta-ribbon"/>
    <property type="match status" value="2"/>
</dbReference>
<dbReference type="InterPro" id="IPR005733">
    <property type="entry name" value="TopoI_bac-type"/>
</dbReference>
<dbReference type="PRINTS" id="PR00417">
    <property type="entry name" value="PRTPISMRASEI"/>
</dbReference>
<dbReference type="PROSITE" id="PS50880">
    <property type="entry name" value="TOPRIM"/>
    <property type="match status" value="1"/>
</dbReference>
<dbReference type="Gene3D" id="2.70.20.10">
    <property type="entry name" value="Topoisomerase I, domain 3"/>
    <property type="match status" value="1"/>
</dbReference>
<evidence type="ECO:0000256" key="4">
    <source>
        <dbReference type="ARBA" id="ARBA00022723"/>
    </source>
</evidence>
<dbReference type="InterPro" id="IPR023405">
    <property type="entry name" value="Topo_IA_core_domain"/>
</dbReference>
<feature type="non-terminal residue" evidence="17">
    <location>
        <position position="709"/>
    </location>
</feature>
<dbReference type="InterPro" id="IPR028612">
    <property type="entry name" value="Topoisom_1_IA"/>
</dbReference>
<dbReference type="PANTHER" id="PTHR42785:SF1">
    <property type="entry name" value="DNA TOPOISOMERASE"/>
    <property type="match status" value="1"/>
</dbReference>
<gene>
    <name evidence="17" type="ORF">CO020_01305</name>
</gene>
<comment type="catalytic activity">
    <reaction evidence="1">
        <text>ATP-independent breakage of single-stranded DNA, followed by passage and rejoining.</text>
        <dbReference type="EC" id="5.6.2.1"/>
    </reaction>
</comment>
<keyword evidence="6" id="KW-0862">Zinc</keyword>
<keyword evidence="7" id="KW-0460">Magnesium</keyword>
<dbReference type="SMART" id="SM00436">
    <property type="entry name" value="TOP1Bc"/>
    <property type="match status" value="1"/>
</dbReference>
<dbReference type="NCBIfam" id="TIGR01051">
    <property type="entry name" value="topA_bact"/>
    <property type="match status" value="1"/>
</dbReference>
<dbReference type="SMART" id="SM00437">
    <property type="entry name" value="TOP1Ac"/>
    <property type="match status" value="1"/>
</dbReference>
<dbReference type="InterPro" id="IPR000380">
    <property type="entry name" value="Topo_IA"/>
</dbReference>
<evidence type="ECO:0000313" key="17">
    <source>
        <dbReference type="EMBL" id="PJC65316.1"/>
    </source>
</evidence>
<dbReference type="Gene3D" id="3.40.50.140">
    <property type="match status" value="1"/>
</dbReference>
<protein>
    <recommendedName>
        <fullName evidence="3">DNA topoisomerase</fullName>
        <ecNumber evidence="3">5.6.2.1</ecNumber>
    </recommendedName>
    <alternativeName>
        <fullName evidence="14">Omega-protein</fullName>
    </alternativeName>
    <alternativeName>
        <fullName evidence="13">Relaxing enzyme</fullName>
    </alternativeName>
    <alternativeName>
        <fullName evidence="11">Swivelase</fullName>
    </alternativeName>
    <alternativeName>
        <fullName evidence="12">Untwisting enzyme</fullName>
    </alternativeName>
</protein>
<keyword evidence="9" id="KW-0238">DNA-binding</keyword>
<dbReference type="EMBL" id="PFQX01000049">
    <property type="protein sequence ID" value="PJC65316.1"/>
    <property type="molecule type" value="Genomic_DNA"/>
</dbReference>
<evidence type="ECO:0000259" key="15">
    <source>
        <dbReference type="PROSITE" id="PS50880"/>
    </source>
</evidence>
<evidence type="ECO:0000256" key="14">
    <source>
        <dbReference type="ARBA" id="ARBA00032877"/>
    </source>
</evidence>
<dbReference type="InterPro" id="IPR013825">
    <property type="entry name" value="Topo_IA_cen_sub2"/>
</dbReference>
<dbReference type="HAMAP" id="MF_00952">
    <property type="entry name" value="Topoisom_1_prok"/>
    <property type="match status" value="1"/>
</dbReference>
<dbReference type="InterPro" id="IPR013826">
    <property type="entry name" value="Topo_IA_cen_sub3"/>
</dbReference>
<evidence type="ECO:0000256" key="3">
    <source>
        <dbReference type="ARBA" id="ARBA00012891"/>
    </source>
</evidence>
<dbReference type="GO" id="GO:0003677">
    <property type="term" value="F:DNA binding"/>
    <property type="evidence" value="ECO:0007669"/>
    <property type="project" value="UniProtKB-KW"/>
</dbReference>
<evidence type="ECO:0000256" key="11">
    <source>
        <dbReference type="ARBA" id="ARBA00030003"/>
    </source>
</evidence>
<feature type="domain" description="Toprim" evidence="15">
    <location>
        <begin position="1"/>
        <end position="116"/>
    </location>
</feature>
<dbReference type="InterPro" id="IPR034149">
    <property type="entry name" value="TOPRIM_TopoI"/>
</dbReference>
<evidence type="ECO:0000256" key="7">
    <source>
        <dbReference type="ARBA" id="ARBA00022842"/>
    </source>
</evidence>
<evidence type="ECO:0000256" key="1">
    <source>
        <dbReference type="ARBA" id="ARBA00000213"/>
    </source>
</evidence>
<dbReference type="Gene3D" id="3.30.65.10">
    <property type="entry name" value="Bacterial Topoisomerase I, domain 1"/>
    <property type="match status" value="2"/>
</dbReference>
<evidence type="ECO:0000256" key="8">
    <source>
        <dbReference type="ARBA" id="ARBA00023029"/>
    </source>
</evidence>
<keyword evidence="10 17" id="KW-0413">Isomerase</keyword>
<evidence type="ECO:0000256" key="9">
    <source>
        <dbReference type="ARBA" id="ARBA00023125"/>
    </source>
</evidence>
<keyword evidence="5" id="KW-0863">Zinc-finger</keyword>
<name>A0A2M8G0Y9_9BACT</name>
<dbReference type="SMART" id="SM00493">
    <property type="entry name" value="TOPRIM"/>
    <property type="match status" value="1"/>
</dbReference>
<dbReference type="CDD" id="cd03363">
    <property type="entry name" value="TOPRIM_TopoIA_TopoI"/>
    <property type="match status" value="1"/>
</dbReference>
<dbReference type="Pfam" id="PF01131">
    <property type="entry name" value="Topoisom_bac"/>
    <property type="match status" value="1"/>
</dbReference>
<comment type="similarity">
    <text evidence="2">Belongs to the type IA topoisomerase family.</text>
</comment>
<dbReference type="PANTHER" id="PTHR42785">
    <property type="entry name" value="DNA TOPOISOMERASE, TYPE IA, CORE"/>
    <property type="match status" value="1"/>
</dbReference>
<dbReference type="AlphaFoldDB" id="A0A2M8G0Y9"/>
<dbReference type="Gene3D" id="1.10.290.10">
    <property type="entry name" value="Topoisomerase I, domain 4"/>
    <property type="match status" value="1"/>
</dbReference>
<dbReference type="InterPro" id="IPR003601">
    <property type="entry name" value="Topo_IA_2"/>
</dbReference>
<evidence type="ECO:0000256" key="10">
    <source>
        <dbReference type="ARBA" id="ARBA00023235"/>
    </source>
</evidence>
<comment type="caution">
    <text evidence="17">The sequence shown here is derived from an EMBL/GenBank/DDBJ whole genome shotgun (WGS) entry which is preliminary data.</text>
</comment>
<dbReference type="EC" id="5.6.2.1" evidence="3"/>
<dbReference type="Gene3D" id="1.10.460.10">
    <property type="entry name" value="Topoisomerase I, domain 2"/>
    <property type="match status" value="1"/>
</dbReference>
<dbReference type="InterPro" id="IPR006171">
    <property type="entry name" value="TOPRIM_dom"/>
</dbReference>
<organism evidence="17 18">
    <name type="scientific">Candidatus Colwellbacteria bacterium CG_4_9_14_0_2_um_filter_50_12</name>
    <dbReference type="NCBI Taxonomy" id="1974538"/>
    <lineage>
        <taxon>Bacteria</taxon>
        <taxon>Candidatus Colwelliibacteriota</taxon>
    </lineage>
</organism>
<evidence type="ECO:0000256" key="2">
    <source>
        <dbReference type="ARBA" id="ARBA00009446"/>
    </source>
</evidence>
<keyword evidence="4" id="KW-0479">Metal-binding</keyword>
<dbReference type="SUPFAM" id="SSF56712">
    <property type="entry name" value="Prokaryotic type I DNA topoisomerase"/>
    <property type="match status" value="1"/>
</dbReference>
<proteinExistence type="inferred from homology"/>
<dbReference type="Pfam" id="PF01396">
    <property type="entry name" value="Zn_ribbon_Top1"/>
    <property type="match status" value="3"/>
</dbReference>
<sequence length="709" mass="80358">MKLVIVESPTKAKTIGRFLGSDFKVESSYGHVRDLPKGKLGVDVKHDFEPQYVVPRGSQKQVTLLKKLAAKSSRIILATDEDREGEAIAWHISEIFRAAGIIGKSESLKRIAFHEITKQAIEEALGKPRDLDINLVDAQQARRVLDRLVGYELSPFLWRKIRYGLSAGRVQSVAVRLIVEREREIQDFKKDEYWSIEGKFRKDDQIFAAKLYSVDGKSLGKMAIKTRGETAAILKNLNGLKYAVSDVAVKQISRNPAPPFTTSTLQQEAARKLGFSAKQTMMIAQQLYENGHITYMRTDSLNLSTAATTQAREVIREQFGEKYVLAAPRHFSNRSKGAQEAHEAVRPTNLESRVGENLELSDRGQKRLYELIWKRTIASQMQSAALEQTAADIRSEDKKYVFRASGQVMIFDGFIRVYTEGRDDENGNEEGLLPPLETGDKVTAKEIKPYQHFTEPPPRYTDATLVKALEAYGIGRPSTYAPTLSTIQERDYVEKVDKKYQPTEIGILVNDMLVENFPEIVDINFTSHIEEELDEIAEGKRNWTKVCREFYEPFKKELLEKEATVEKQVQVSDVPCPHCGKPMLIKFGRMGKFLACPDPESKVTLPMPEEAARIKELQEKTMDERCPICGKPMAVKRGRFGYFLGCTDYPKCKGIKKIWNKIGFKCPNCIAAPERRGDPGDIVERKSRGRGKLFYGCTRFPDCTFIINK</sequence>
<keyword evidence="8" id="KW-0799">Topoisomerase</keyword>
<dbReference type="PROSITE" id="PS52039">
    <property type="entry name" value="TOPO_IA_2"/>
    <property type="match status" value="1"/>
</dbReference>
<dbReference type="CDD" id="cd00186">
    <property type="entry name" value="TOP1Ac"/>
    <property type="match status" value="1"/>
</dbReference>